<dbReference type="EMBL" id="CP045227">
    <property type="protein sequence ID" value="QFS49534.1"/>
    <property type="molecule type" value="Genomic_DNA"/>
</dbReference>
<sequence>MSIRKIDRTPALQNDTVKVAIKVDDALTFIADNLGLPRHEPNREKQETGIF</sequence>
<reference evidence="1 2" key="1">
    <citation type="submission" date="2019-10" db="EMBL/GenBank/DDBJ databases">
        <title>Genomic and transcriptomic insights into the perfect genentic adaptation of a filamentous nitrogen-fixing cyanobacterium to rice fields.</title>
        <authorList>
            <person name="Chen Z."/>
        </authorList>
    </citation>
    <scope>NUCLEOTIDE SEQUENCE [LARGE SCALE GENOMIC DNA]</scope>
    <source>
        <strain evidence="1">CCNUC1</strain>
    </source>
</reference>
<dbReference type="Proteomes" id="UP000326678">
    <property type="component" value="Chromosome Gxm2"/>
</dbReference>
<evidence type="ECO:0000313" key="2">
    <source>
        <dbReference type="Proteomes" id="UP000326678"/>
    </source>
</evidence>
<evidence type="ECO:0000313" key="1">
    <source>
        <dbReference type="EMBL" id="QFS49534.1"/>
    </source>
</evidence>
<gene>
    <name evidence="1" type="ORF">GXM_07028</name>
</gene>
<dbReference type="AlphaFoldDB" id="A0A5P8WA98"/>
<protein>
    <submittedName>
        <fullName evidence="1">Uncharacterized protein</fullName>
    </submittedName>
</protein>
<name>A0A5P8WA98_9NOSO</name>
<proteinExistence type="predicted"/>
<organism evidence="1 2">
    <name type="scientific">Nostoc sphaeroides CCNUC1</name>
    <dbReference type="NCBI Taxonomy" id="2653204"/>
    <lineage>
        <taxon>Bacteria</taxon>
        <taxon>Bacillati</taxon>
        <taxon>Cyanobacteriota</taxon>
        <taxon>Cyanophyceae</taxon>
        <taxon>Nostocales</taxon>
        <taxon>Nostocaceae</taxon>
        <taxon>Nostoc</taxon>
    </lineage>
</organism>
<dbReference type="KEGG" id="nsh:GXM_07028"/>
<keyword evidence="2" id="KW-1185">Reference proteome</keyword>
<dbReference type="RefSeq" id="WP_194198927.1">
    <property type="nucleotide sequence ID" value="NZ_CP045227.1"/>
</dbReference>
<accession>A0A5P8WA98</accession>